<proteinExistence type="predicted"/>
<evidence type="ECO:0000313" key="2">
    <source>
        <dbReference type="EMBL" id="MDT0595762.1"/>
    </source>
</evidence>
<comment type="caution">
    <text evidence="2">The sequence shown here is derived from an EMBL/GenBank/DDBJ whole genome shotgun (WGS) entry which is preliminary data.</text>
</comment>
<dbReference type="EMBL" id="JAVRHX010000004">
    <property type="protein sequence ID" value="MDT0595762.1"/>
    <property type="molecule type" value="Genomic_DNA"/>
</dbReference>
<feature type="chain" id="PRO_5046746363" evidence="1">
    <location>
        <begin position="21"/>
        <end position="277"/>
    </location>
</feature>
<reference evidence="2 3" key="1">
    <citation type="submission" date="2023-09" db="EMBL/GenBank/DDBJ databases">
        <authorList>
            <person name="Rey-Velasco X."/>
        </authorList>
    </citation>
    <scope>NUCLEOTIDE SEQUENCE [LARGE SCALE GENOMIC DNA]</scope>
    <source>
        <strain evidence="2 3">P117</strain>
    </source>
</reference>
<evidence type="ECO:0000256" key="1">
    <source>
        <dbReference type="SAM" id="SignalP"/>
    </source>
</evidence>
<keyword evidence="3" id="KW-1185">Reference proteome</keyword>
<evidence type="ECO:0000313" key="3">
    <source>
        <dbReference type="Proteomes" id="UP001253545"/>
    </source>
</evidence>
<accession>A0ABU2ZWG6</accession>
<sequence length="277" mass="29702">MIRKLALVSLMALSTTSVLAGQQTWNFNDGHLSGNNAGNTLDLSSGGVTLEVSAWASTDNGCNNNGQYGNGTGSGDPDPCIRDAKINNFNSYGIGIENRDETYNGYTNAPQHAIDNIKNGGNSNDLDYEMILLTFSEAVNVSGFNIGWTHSDSDLSILAYNGSNQNPDFFNGNTRWADIVGNGTNGGWDLVQESGDVDDYSTLNVSNGTLFSRYWLVGAYNDVFGGTNWSNSNDAFKLKGLATVSHEDTTGPVNSNTPAVLALMGMFLLLMGYRRKA</sequence>
<organism evidence="2 3">
    <name type="scientific">Glaciecola petra</name>
    <dbReference type="NCBI Taxonomy" id="3075602"/>
    <lineage>
        <taxon>Bacteria</taxon>
        <taxon>Pseudomonadati</taxon>
        <taxon>Pseudomonadota</taxon>
        <taxon>Gammaproteobacteria</taxon>
        <taxon>Alteromonadales</taxon>
        <taxon>Alteromonadaceae</taxon>
        <taxon>Glaciecola</taxon>
    </lineage>
</organism>
<dbReference type="InterPro" id="IPR049672">
    <property type="entry name" value="Xrt_dep_XDP1"/>
</dbReference>
<name>A0ABU2ZWG6_9ALTE</name>
<dbReference type="NCBIfam" id="NF041927">
    <property type="entry name" value="Xrt_dep_XDP1"/>
    <property type="match status" value="1"/>
</dbReference>
<keyword evidence="1" id="KW-0732">Signal</keyword>
<feature type="signal peptide" evidence="1">
    <location>
        <begin position="1"/>
        <end position="20"/>
    </location>
</feature>
<protein>
    <submittedName>
        <fullName evidence="2">Exosortase-dependent surface protein XDP1</fullName>
    </submittedName>
</protein>
<dbReference type="RefSeq" id="WP_311369289.1">
    <property type="nucleotide sequence ID" value="NZ_JAVRHX010000004.1"/>
</dbReference>
<gene>
    <name evidence="2" type="primary">xdp1</name>
    <name evidence="2" type="ORF">RM552_12960</name>
</gene>
<dbReference type="Proteomes" id="UP001253545">
    <property type="component" value="Unassembled WGS sequence"/>
</dbReference>